<dbReference type="InterPro" id="IPR026870">
    <property type="entry name" value="Zinc_ribbon_dom"/>
</dbReference>
<gene>
    <name evidence="3" type="ORF">AB3N04_13220</name>
</gene>
<feature type="transmembrane region" description="Helical" evidence="1">
    <location>
        <begin position="218"/>
        <end position="245"/>
    </location>
</feature>
<proteinExistence type="predicted"/>
<keyword evidence="1" id="KW-0472">Membrane</keyword>
<feature type="transmembrane region" description="Helical" evidence="1">
    <location>
        <begin position="126"/>
        <end position="144"/>
    </location>
</feature>
<feature type="transmembrane region" description="Helical" evidence="1">
    <location>
        <begin position="156"/>
        <end position="177"/>
    </location>
</feature>
<protein>
    <submittedName>
        <fullName evidence="3">Zinc ribbon domain-containing protein</fullName>
    </submittedName>
</protein>
<organism evidence="3">
    <name type="scientific">Alkalihalophilus sp. As8PL</name>
    <dbReference type="NCBI Taxonomy" id="3237103"/>
    <lineage>
        <taxon>Bacteria</taxon>
        <taxon>Bacillati</taxon>
        <taxon>Bacillota</taxon>
        <taxon>Bacilli</taxon>
        <taxon>Bacillales</taxon>
        <taxon>Bacillaceae</taxon>
        <taxon>Alkalihalophilus</taxon>
    </lineage>
</organism>
<feature type="transmembrane region" description="Helical" evidence="1">
    <location>
        <begin position="85"/>
        <end position="106"/>
    </location>
</feature>
<dbReference type="AlphaFoldDB" id="A0AB39BPM6"/>
<name>A0AB39BPM6_9BACI</name>
<keyword evidence="1" id="KW-1133">Transmembrane helix</keyword>
<evidence type="ECO:0000313" key="3">
    <source>
        <dbReference type="EMBL" id="XDI35669.1"/>
    </source>
</evidence>
<evidence type="ECO:0000256" key="1">
    <source>
        <dbReference type="SAM" id="Phobius"/>
    </source>
</evidence>
<dbReference type="EMBL" id="CP162551">
    <property type="protein sequence ID" value="XDI35669.1"/>
    <property type="molecule type" value="Genomic_DNA"/>
</dbReference>
<feature type="transmembrane region" description="Helical" evidence="1">
    <location>
        <begin position="183"/>
        <end position="206"/>
    </location>
</feature>
<evidence type="ECO:0000259" key="2">
    <source>
        <dbReference type="Pfam" id="PF13240"/>
    </source>
</evidence>
<sequence>MNCTQCGNPLQPGSKFCTSCGSPVNIEVAATTQATATAQQPATNLQDNEYVKQGKQIGQQFLGFALTALKGPMNASRQVTSQDKVNGIITLLLFAFLMPLFSYTAIKGIGGGFVRPSFGDTVMQPFFILAIFLTTLVAVMFAVTKMMKVNLTFFDILARYATFMIVPVALLALSVLFSAISVYVFGFLLFILAMFAFFVASISTLHSVKEKHEAGLDVYYGIITTNIVMFIILLIIGDSIVGSLIDQISNELWFMF</sequence>
<feature type="domain" description="Zinc-ribbon" evidence="2">
    <location>
        <begin position="3"/>
        <end position="24"/>
    </location>
</feature>
<reference evidence="3" key="1">
    <citation type="submission" date="2024-07" db="EMBL/GenBank/DDBJ databases">
        <title>Identification and characteristics of an arsenic-resistant bacterial isolate, which belongs to a novel species.</title>
        <authorList>
            <person name="Juszczyk A."/>
            <person name="Kowalczyk A."/>
            <person name="Was K."/>
            <person name="Kosowicz W."/>
            <person name="Budzyn A."/>
            <person name="Latowski D."/>
        </authorList>
    </citation>
    <scope>NUCLEOTIDE SEQUENCE</scope>
    <source>
        <strain evidence="3">As8PL</strain>
    </source>
</reference>
<dbReference type="RefSeq" id="WP_368503213.1">
    <property type="nucleotide sequence ID" value="NZ_CP162551.1"/>
</dbReference>
<dbReference type="Pfam" id="PF13240">
    <property type="entry name" value="Zn_Ribbon_1"/>
    <property type="match status" value="1"/>
</dbReference>
<accession>A0AB39BPM6</accession>
<keyword evidence="1" id="KW-0812">Transmembrane</keyword>